<keyword evidence="5" id="KW-1185">Reference proteome</keyword>
<dbReference type="InterPro" id="IPR044660">
    <property type="entry name" value="IBH1-like"/>
</dbReference>
<dbReference type="SMR" id="A0A843XFY4"/>
<dbReference type="AlphaFoldDB" id="A0A843XFY4"/>
<organism evidence="4 5">
    <name type="scientific">Colocasia esculenta</name>
    <name type="common">Wild taro</name>
    <name type="synonym">Arum esculentum</name>
    <dbReference type="NCBI Taxonomy" id="4460"/>
    <lineage>
        <taxon>Eukaryota</taxon>
        <taxon>Viridiplantae</taxon>
        <taxon>Streptophyta</taxon>
        <taxon>Embryophyta</taxon>
        <taxon>Tracheophyta</taxon>
        <taxon>Spermatophyta</taxon>
        <taxon>Magnoliopsida</taxon>
        <taxon>Liliopsida</taxon>
        <taxon>Araceae</taxon>
        <taxon>Aroideae</taxon>
        <taxon>Colocasieae</taxon>
        <taxon>Colocasia</taxon>
    </lineage>
</organism>
<evidence type="ECO:0000313" key="4">
    <source>
        <dbReference type="EMBL" id="MQM18151.1"/>
    </source>
</evidence>
<protein>
    <submittedName>
        <fullName evidence="4">Uncharacterized protein</fullName>
    </submittedName>
</protein>
<gene>
    <name evidence="4" type="ORF">Taro_051138</name>
</gene>
<dbReference type="EMBL" id="NMUH01008006">
    <property type="protein sequence ID" value="MQM18151.1"/>
    <property type="molecule type" value="Genomic_DNA"/>
</dbReference>
<dbReference type="Proteomes" id="UP000652761">
    <property type="component" value="Unassembled WGS sequence"/>
</dbReference>
<feature type="region of interest" description="Disordered" evidence="3">
    <location>
        <begin position="1"/>
        <end position="50"/>
    </location>
</feature>
<sequence>MEGSWLRSRKKKKSRRAATAARLRRAVQQSQQARTSGKDRRRRAAATSCGRGTAVARKFRELQALVPGGEGLRADQLFLRTAGYILHLRLQVHLLRVLSGL</sequence>
<evidence type="ECO:0000256" key="2">
    <source>
        <dbReference type="ARBA" id="ARBA00023163"/>
    </source>
</evidence>
<dbReference type="GO" id="GO:0006355">
    <property type="term" value="P:regulation of DNA-templated transcription"/>
    <property type="evidence" value="ECO:0007669"/>
    <property type="project" value="InterPro"/>
</dbReference>
<evidence type="ECO:0000313" key="5">
    <source>
        <dbReference type="Proteomes" id="UP000652761"/>
    </source>
</evidence>
<dbReference type="PANTHER" id="PTHR33124:SF9">
    <property type="entry name" value="TRANSCRIPTION FACTOR"/>
    <property type="match status" value="1"/>
</dbReference>
<keyword evidence="1" id="KW-0805">Transcription regulation</keyword>
<evidence type="ECO:0000256" key="1">
    <source>
        <dbReference type="ARBA" id="ARBA00023015"/>
    </source>
</evidence>
<accession>A0A843XFY4</accession>
<dbReference type="OrthoDB" id="1901781at2759"/>
<comment type="caution">
    <text evidence="4">The sequence shown here is derived from an EMBL/GenBank/DDBJ whole genome shotgun (WGS) entry which is preliminary data.</text>
</comment>
<keyword evidence="2" id="KW-0804">Transcription</keyword>
<name>A0A843XFY4_COLES</name>
<proteinExistence type="predicted"/>
<dbReference type="PANTHER" id="PTHR33124">
    <property type="entry name" value="TRANSCRIPTION FACTOR IBH1-LIKE 1"/>
    <property type="match status" value="1"/>
</dbReference>
<reference evidence="4" key="1">
    <citation type="submission" date="2017-07" db="EMBL/GenBank/DDBJ databases">
        <title>Taro Niue Genome Assembly and Annotation.</title>
        <authorList>
            <person name="Atibalentja N."/>
            <person name="Keating K."/>
            <person name="Fields C.J."/>
        </authorList>
    </citation>
    <scope>NUCLEOTIDE SEQUENCE</scope>
    <source>
        <strain evidence="4">Niue_2</strain>
        <tissue evidence="4">Leaf</tissue>
    </source>
</reference>
<evidence type="ECO:0000256" key="3">
    <source>
        <dbReference type="SAM" id="MobiDB-lite"/>
    </source>
</evidence>
<feature type="compositionally biased region" description="Basic residues" evidence="3">
    <location>
        <begin position="7"/>
        <end position="16"/>
    </location>
</feature>